<feature type="transmembrane region" description="Helical" evidence="9">
    <location>
        <begin position="268"/>
        <end position="287"/>
    </location>
</feature>
<comment type="subcellular location">
    <subcellularLocation>
        <location evidence="1">Cell membrane</location>
        <topology evidence="1">Multi-pass membrane protein</topology>
    </subcellularLocation>
</comment>
<evidence type="ECO:0000256" key="5">
    <source>
        <dbReference type="ARBA" id="ARBA00022692"/>
    </source>
</evidence>
<keyword evidence="12" id="KW-1185">Reference proteome</keyword>
<dbReference type="Pfam" id="PF00955">
    <property type="entry name" value="HCO3_cotransp"/>
    <property type="match status" value="3"/>
</dbReference>
<dbReference type="GO" id="GO:0016323">
    <property type="term" value="C:basolateral plasma membrane"/>
    <property type="evidence" value="ECO:0007669"/>
    <property type="project" value="TreeGrafter"/>
</dbReference>
<evidence type="ECO:0000256" key="8">
    <source>
        <dbReference type="ARBA" id="ARBA00023136"/>
    </source>
</evidence>
<feature type="transmembrane region" description="Helical" evidence="9">
    <location>
        <begin position="460"/>
        <end position="481"/>
    </location>
</feature>
<feature type="transmembrane region" description="Helical" evidence="9">
    <location>
        <begin position="600"/>
        <end position="618"/>
    </location>
</feature>
<feature type="transmembrane region" description="Helical" evidence="9">
    <location>
        <begin position="308"/>
        <end position="328"/>
    </location>
</feature>
<evidence type="ECO:0000256" key="2">
    <source>
        <dbReference type="ARBA" id="ARBA00010993"/>
    </source>
</evidence>
<dbReference type="Gene3D" id="3.40.930.10">
    <property type="entry name" value="Mannitol-specific EII, Chain A"/>
    <property type="match status" value="1"/>
</dbReference>
<dbReference type="InterPro" id="IPR016152">
    <property type="entry name" value="PTrfase/Anion_transptr"/>
</dbReference>
<proteinExistence type="inferred from homology"/>
<dbReference type="SUPFAM" id="SSF55804">
    <property type="entry name" value="Phoshotransferase/anion transport protein"/>
    <property type="match status" value="1"/>
</dbReference>
<keyword evidence="7" id="KW-0406">Ion transport</keyword>
<dbReference type="OrthoDB" id="1735926at2759"/>
<accession>A0A7R9LU01</accession>
<dbReference type="EMBL" id="CAJPVJ010002822">
    <property type="protein sequence ID" value="CAG2166832.1"/>
    <property type="molecule type" value="Genomic_DNA"/>
</dbReference>
<evidence type="ECO:0000256" key="1">
    <source>
        <dbReference type="ARBA" id="ARBA00004651"/>
    </source>
</evidence>
<evidence type="ECO:0000313" key="12">
    <source>
        <dbReference type="Proteomes" id="UP000728032"/>
    </source>
</evidence>
<evidence type="ECO:0000256" key="9">
    <source>
        <dbReference type="SAM" id="Phobius"/>
    </source>
</evidence>
<keyword evidence="3" id="KW-0813">Transport</keyword>
<dbReference type="GO" id="GO:0005452">
    <property type="term" value="F:solute:inorganic anion antiporter activity"/>
    <property type="evidence" value="ECO:0007669"/>
    <property type="project" value="InterPro"/>
</dbReference>
<evidence type="ECO:0000256" key="3">
    <source>
        <dbReference type="ARBA" id="ARBA00022448"/>
    </source>
</evidence>
<keyword evidence="8 9" id="KW-0472">Membrane</keyword>
<organism evidence="11">
    <name type="scientific">Oppiella nova</name>
    <dbReference type="NCBI Taxonomy" id="334625"/>
    <lineage>
        <taxon>Eukaryota</taxon>
        <taxon>Metazoa</taxon>
        <taxon>Ecdysozoa</taxon>
        <taxon>Arthropoda</taxon>
        <taxon>Chelicerata</taxon>
        <taxon>Arachnida</taxon>
        <taxon>Acari</taxon>
        <taxon>Acariformes</taxon>
        <taxon>Sarcoptiformes</taxon>
        <taxon>Oribatida</taxon>
        <taxon>Brachypylina</taxon>
        <taxon>Oppioidea</taxon>
        <taxon>Oppiidae</taxon>
        <taxon>Oppiella</taxon>
    </lineage>
</organism>
<dbReference type="InterPro" id="IPR011531">
    <property type="entry name" value="HCO3_transpt-like_TM_dom"/>
</dbReference>
<dbReference type="PANTHER" id="PTHR11453:SF127">
    <property type="entry name" value="SOLUTE CARRIER FAMILY 4 MEMBER 11"/>
    <property type="match status" value="1"/>
</dbReference>
<evidence type="ECO:0000256" key="7">
    <source>
        <dbReference type="ARBA" id="ARBA00023065"/>
    </source>
</evidence>
<feature type="transmembrane region" description="Helical" evidence="9">
    <location>
        <begin position="516"/>
        <end position="536"/>
    </location>
</feature>
<dbReference type="GO" id="GO:0006820">
    <property type="term" value="P:monoatomic anion transport"/>
    <property type="evidence" value="ECO:0007669"/>
    <property type="project" value="InterPro"/>
</dbReference>
<gene>
    <name evidence="11" type="ORF">ONB1V03_LOCUS6347</name>
</gene>
<feature type="transmembrane region" description="Helical" evidence="9">
    <location>
        <begin position="427"/>
        <end position="448"/>
    </location>
</feature>
<reference evidence="11" key="1">
    <citation type="submission" date="2020-11" db="EMBL/GenBank/DDBJ databases">
        <authorList>
            <person name="Tran Van P."/>
        </authorList>
    </citation>
    <scope>NUCLEOTIDE SEQUENCE</scope>
</reference>
<name>A0A7R9LU01_9ACAR</name>
<feature type="transmembrane region" description="Helical" evidence="9">
    <location>
        <begin position="650"/>
        <end position="672"/>
    </location>
</feature>
<dbReference type="EMBL" id="OC917647">
    <property type="protein sequence ID" value="CAD7647631.1"/>
    <property type="molecule type" value="Genomic_DNA"/>
</dbReference>
<feature type="domain" description="Bicarbonate transporter-like transmembrane" evidence="10">
    <location>
        <begin position="500"/>
        <end position="692"/>
    </location>
</feature>
<dbReference type="PANTHER" id="PTHR11453">
    <property type="entry name" value="ANION EXCHANGE PROTEIN"/>
    <property type="match status" value="1"/>
</dbReference>
<feature type="domain" description="Bicarbonate transporter-like transmembrane" evidence="10">
    <location>
        <begin position="416"/>
        <end position="484"/>
    </location>
</feature>
<sequence length="695" mass="79165">MPELKLISFVSNFGGQLGMWLGINLKSGPNMSTFKAGISRLFSRENSLHDEDSVQREEILISRNVQIIGHKDFKTEFRCKRDINLFVSNYHILLDCKAINLESIVNNILTYYKYYSCSLPSIKRRQICIARLSEPTNLGITSHNIKFFILILAPLKEKLTKSSQEISHTFATLFADIYFRLDLINAKTEQQFIEFIDKRVHRLTNKTTVHNLSAIDELRQKYEEKQTKKFGVSFGSGLIENFKRRSNYYLSDYIDGFVGPPKTIHKTVATTVSLYFAILLPCIAFGVRDHNNTNALIDTRRALIGQTIGGAVFALLSGQPLVIIMTTAPLCLYTKVVYDISYQLEVDFYDMFGCVGLWNVFFVLMYAFFDVSYLMKWCTRSTEEIFGLFSFFAFLIEPIKDCIQNYYCFDPPVNTSTSCGDCSPQSSVLFVLLMLLTVWLAVAIYNFNASPYLDHNKREILADYALPIAVISISFVGTYLFRHVNVYILNNCTDTLTLTAAALVNNPSNKLKKGDAYHWDLLVVGLLNIFLSVFGLPWMNGMLPHSPIHARSLADIQQTVDPNGQIRERVVRGRETRVTGLATHILIGLSLLLIPEPLDYIPVPVLNGLFLYCAIASLRGNSFVERMLLFVTEQTAYPPNHYIRRCPQKLIHAFTMIQIIQSAVLCFFAFSVWPYVQMAYPVVIAILIPIRYSYL</sequence>
<evidence type="ECO:0000259" key="10">
    <source>
        <dbReference type="Pfam" id="PF00955"/>
    </source>
</evidence>
<feature type="domain" description="Bicarbonate transporter-like transmembrane" evidence="10">
    <location>
        <begin position="234"/>
        <end position="407"/>
    </location>
</feature>
<feature type="transmembrane region" description="Helical" evidence="9">
    <location>
        <begin position="348"/>
        <end position="373"/>
    </location>
</feature>
<dbReference type="AlphaFoldDB" id="A0A7R9LU01"/>
<dbReference type="Proteomes" id="UP000728032">
    <property type="component" value="Unassembled WGS sequence"/>
</dbReference>
<evidence type="ECO:0000256" key="6">
    <source>
        <dbReference type="ARBA" id="ARBA00022989"/>
    </source>
</evidence>
<keyword evidence="4" id="KW-1003">Cell membrane</keyword>
<keyword evidence="5 9" id="KW-0812">Transmembrane</keyword>
<evidence type="ECO:0000313" key="11">
    <source>
        <dbReference type="EMBL" id="CAD7647631.1"/>
    </source>
</evidence>
<comment type="similarity">
    <text evidence="2">Belongs to the anion exchanger (TC 2.A.31) family.</text>
</comment>
<dbReference type="InterPro" id="IPR003020">
    <property type="entry name" value="HCO3_transpt_euk"/>
</dbReference>
<feature type="transmembrane region" description="Helical" evidence="9">
    <location>
        <begin position="678"/>
        <end position="694"/>
    </location>
</feature>
<dbReference type="GO" id="GO:0050801">
    <property type="term" value="P:monoatomic ion homeostasis"/>
    <property type="evidence" value="ECO:0007669"/>
    <property type="project" value="TreeGrafter"/>
</dbReference>
<keyword evidence="6 9" id="KW-1133">Transmembrane helix</keyword>
<evidence type="ECO:0000256" key="4">
    <source>
        <dbReference type="ARBA" id="ARBA00022475"/>
    </source>
</evidence>
<protein>
    <recommendedName>
        <fullName evidence="10">Bicarbonate transporter-like transmembrane domain-containing protein</fullName>
    </recommendedName>
</protein>
<dbReference type="Gene3D" id="1.10.287.570">
    <property type="entry name" value="Helical hairpin bin"/>
    <property type="match status" value="1"/>
</dbReference>